<evidence type="ECO:0000313" key="1">
    <source>
        <dbReference type="EMBL" id="MBX59994.1"/>
    </source>
</evidence>
<protein>
    <submittedName>
        <fullName evidence="1">Uncharacterized protein</fullName>
    </submittedName>
</protein>
<proteinExistence type="predicted"/>
<organism evidence="1">
    <name type="scientific">Rhizophora mucronata</name>
    <name type="common">Asiatic mangrove</name>
    <dbReference type="NCBI Taxonomy" id="61149"/>
    <lineage>
        <taxon>Eukaryota</taxon>
        <taxon>Viridiplantae</taxon>
        <taxon>Streptophyta</taxon>
        <taxon>Embryophyta</taxon>
        <taxon>Tracheophyta</taxon>
        <taxon>Spermatophyta</taxon>
        <taxon>Magnoliopsida</taxon>
        <taxon>eudicotyledons</taxon>
        <taxon>Gunneridae</taxon>
        <taxon>Pentapetalae</taxon>
        <taxon>rosids</taxon>
        <taxon>fabids</taxon>
        <taxon>Malpighiales</taxon>
        <taxon>Rhizophoraceae</taxon>
        <taxon>Rhizophora</taxon>
    </lineage>
</organism>
<sequence length="9" mass="977">MGLLITTTK</sequence>
<name>A0A2P2PZ53_RHIMU</name>
<accession>A0A2P2PZ53</accession>
<dbReference type="EMBL" id="GGEC01079510">
    <property type="protein sequence ID" value="MBX59994.1"/>
    <property type="molecule type" value="Transcribed_RNA"/>
</dbReference>
<reference evidence="1" key="1">
    <citation type="submission" date="2018-02" db="EMBL/GenBank/DDBJ databases">
        <title>Rhizophora mucronata_Transcriptome.</title>
        <authorList>
            <person name="Meera S.P."/>
            <person name="Sreeshan A."/>
            <person name="Augustine A."/>
        </authorList>
    </citation>
    <scope>NUCLEOTIDE SEQUENCE</scope>
    <source>
        <tissue evidence="1">Leaf</tissue>
    </source>
</reference>